<evidence type="ECO:0000256" key="2">
    <source>
        <dbReference type="ARBA" id="ARBA00022741"/>
    </source>
</evidence>
<dbReference type="Gene3D" id="3.40.50.300">
    <property type="entry name" value="P-loop containing nucleotide triphosphate hydrolases"/>
    <property type="match status" value="1"/>
</dbReference>
<keyword evidence="1" id="KW-0813">Transport</keyword>
<comment type="caution">
    <text evidence="5">The sequence shown here is derived from an EMBL/GenBank/DDBJ whole genome shotgun (WGS) entry which is preliminary data.</text>
</comment>
<feature type="non-terminal residue" evidence="5">
    <location>
        <position position="101"/>
    </location>
</feature>
<proteinExistence type="predicted"/>
<dbReference type="Pfam" id="PF00005">
    <property type="entry name" value="ABC_tran"/>
    <property type="match status" value="1"/>
</dbReference>
<accession>J9C211</accession>
<dbReference type="SUPFAM" id="SSF52540">
    <property type="entry name" value="P-loop containing nucleoside triphosphate hydrolases"/>
    <property type="match status" value="1"/>
</dbReference>
<evidence type="ECO:0000313" key="5">
    <source>
        <dbReference type="EMBL" id="EJW93865.1"/>
    </source>
</evidence>
<dbReference type="PANTHER" id="PTHR42939">
    <property type="entry name" value="ABC TRANSPORTER ATP-BINDING PROTEIN ALBC-RELATED"/>
    <property type="match status" value="1"/>
</dbReference>
<keyword evidence="3 5" id="KW-0067">ATP-binding</keyword>
<gene>
    <name evidence="5" type="ORF">EVA_18025</name>
</gene>
<evidence type="ECO:0000256" key="3">
    <source>
        <dbReference type="ARBA" id="ARBA00022840"/>
    </source>
</evidence>
<sequence>MINLAHLSFHYPQHQQNVFENFSLELQPGKIYGLLGKNGSGKSTLLQLICGLLTPQKGEAMVNGKKVRQRLPETMQQLFFVPEEFTLPPTRLKAYILSSSG</sequence>
<dbReference type="EMBL" id="AMCI01006712">
    <property type="protein sequence ID" value="EJW93865.1"/>
    <property type="molecule type" value="Genomic_DNA"/>
</dbReference>
<dbReference type="GO" id="GO:0005524">
    <property type="term" value="F:ATP binding"/>
    <property type="evidence" value="ECO:0007669"/>
    <property type="project" value="UniProtKB-KW"/>
</dbReference>
<evidence type="ECO:0000256" key="1">
    <source>
        <dbReference type="ARBA" id="ARBA00022448"/>
    </source>
</evidence>
<dbReference type="PANTHER" id="PTHR42939:SF1">
    <property type="entry name" value="ABC TRANSPORTER ATP-BINDING PROTEIN ALBC-RELATED"/>
    <property type="match status" value="1"/>
</dbReference>
<dbReference type="AlphaFoldDB" id="J9C211"/>
<evidence type="ECO:0000259" key="4">
    <source>
        <dbReference type="Pfam" id="PF00005"/>
    </source>
</evidence>
<dbReference type="InterPro" id="IPR051782">
    <property type="entry name" value="ABC_Transporter_VariousFunc"/>
</dbReference>
<feature type="domain" description="ABC transporter" evidence="4">
    <location>
        <begin position="20"/>
        <end position="90"/>
    </location>
</feature>
<protein>
    <submittedName>
        <fullName evidence="5">ABC transporter, ATP-binding protein</fullName>
    </submittedName>
</protein>
<dbReference type="InterPro" id="IPR003439">
    <property type="entry name" value="ABC_transporter-like_ATP-bd"/>
</dbReference>
<dbReference type="GO" id="GO:0016887">
    <property type="term" value="F:ATP hydrolysis activity"/>
    <property type="evidence" value="ECO:0007669"/>
    <property type="project" value="InterPro"/>
</dbReference>
<organism evidence="5">
    <name type="scientific">gut metagenome</name>
    <dbReference type="NCBI Taxonomy" id="749906"/>
    <lineage>
        <taxon>unclassified sequences</taxon>
        <taxon>metagenomes</taxon>
        <taxon>organismal metagenomes</taxon>
    </lineage>
</organism>
<name>J9C211_9ZZZZ</name>
<reference evidence="5" key="1">
    <citation type="journal article" date="2012" name="PLoS ONE">
        <title>Gene sets for utilization of primary and secondary nutrition supplies in the distal gut of endangered iberian lynx.</title>
        <authorList>
            <person name="Alcaide M."/>
            <person name="Messina E."/>
            <person name="Richter M."/>
            <person name="Bargiela R."/>
            <person name="Peplies J."/>
            <person name="Huws S.A."/>
            <person name="Newbold C.J."/>
            <person name="Golyshin P.N."/>
            <person name="Simon M.A."/>
            <person name="Lopez G."/>
            <person name="Yakimov M.M."/>
            <person name="Ferrer M."/>
        </authorList>
    </citation>
    <scope>NUCLEOTIDE SEQUENCE</scope>
</reference>
<dbReference type="InterPro" id="IPR027417">
    <property type="entry name" value="P-loop_NTPase"/>
</dbReference>
<keyword evidence="2" id="KW-0547">Nucleotide-binding</keyword>